<reference evidence="2" key="1">
    <citation type="journal article" date="2019" name="Sci. Rep.">
        <title>The first clawed lobster virus Homarus gammarus nudivirus (HgNV n. sp.) expands the diversity of the Nudiviridae.</title>
        <authorList>
            <person name="Holt C.C."/>
            <person name="Stone M."/>
            <person name="Bass D."/>
            <person name="Bateman K.S."/>
            <person name="van Aerle R."/>
            <person name="Daniels C.L."/>
            <person name="van der Giezen M."/>
            <person name="Ross S.H."/>
            <person name="Hooper C."/>
            <person name="Stentiford G.D."/>
        </authorList>
    </citation>
    <scope>NUCLEOTIDE SEQUENCE</scope>
    <source>
        <strain evidence="2">52S104HLG2</strain>
    </source>
</reference>
<dbReference type="PROSITE" id="PS51257">
    <property type="entry name" value="PROKAR_LIPOPROTEIN"/>
    <property type="match status" value="1"/>
</dbReference>
<dbReference type="EMBL" id="MK439999">
    <property type="protein sequence ID" value="QBB28630.1"/>
    <property type="molecule type" value="Genomic_DNA"/>
</dbReference>
<evidence type="ECO:0000256" key="1">
    <source>
        <dbReference type="SAM" id="Phobius"/>
    </source>
</evidence>
<dbReference type="Gene3D" id="1.50.10.100">
    <property type="entry name" value="Chondroitin AC/alginate lyase"/>
    <property type="match status" value="1"/>
</dbReference>
<name>A0A411HB43_9VIRU</name>
<keyword evidence="1" id="KW-1133">Transmembrane helix</keyword>
<feature type="transmembrane region" description="Helical" evidence="1">
    <location>
        <begin position="7"/>
        <end position="25"/>
    </location>
</feature>
<keyword evidence="1" id="KW-0812">Transmembrane</keyword>
<gene>
    <name evidence="2" type="ORF">HgNV_025</name>
</gene>
<dbReference type="InterPro" id="IPR008929">
    <property type="entry name" value="Chondroitin_lyas"/>
</dbReference>
<keyword evidence="3" id="KW-1185">Reference proteome</keyword>
<sequence length="573" mass="65539">MYCKNSIFIFFVALTVFACLLYFIISDKAPYNVPISFTYKSKYYQKFITPEGYDEETQGRYWSGWHTSGAGIQMMTDLFNNSAGYINKNPNDKSSIKAMKLWEDWIGALTTKLEDIGVLNPHWIWSGIPWGDDWQPFSIDLPINLGYYIVNKAGITPFKHFAAKIIQSLIPNPKQSMGFDRDGITVATMLFPWIVSHIATGDLDKNNEGYIYAVNQFNIAPDQIGTNEVGMHIDYGYRTLGTPSYGFGDIDLIYEIYTDTVQIIPELADLEVETHIDKVNSILKHPTIPMSGGTLYRIKEDVEMGLYTGATKTPQVIVLPSLKYIRYFTDDWQWCSTVDGSRYYANNEGVLNMGSYSLFCRKMFRRGDTDTSPKFPVAGFISPKGTTELPKTSPGHTTYERLGSYVFTDYKHYAVSKVEDLRCDFFDYNVTISETIVIDIQAKKAVMWYLIGEPDTMQICLDNKTNHDVGPTGVCSINIDFEKNTYSGQIHDDMDELPTIKTLTNNMFSDEAFSDDHPKRSQVVIFNEKYKDYLITPGDLQVMSYEKFTIGDRKQTYKFDPKMNQFMYIGYDV</sequence>
<evidence type="ECO:0000313" key="3">
    <source>
        <dbReference type="Proteomes" id="UP000682645"/>
    </source>
</evidence>
<proteinExistence type="predicted"/>
<keyword evidence="1" id="KW-0472">Membrane</keyword>
<evidence type="ECO:0000313" key="2">
    <source>
        <dbReference type="EMBL" id="QBB28630.1"/>
    </source>
</evidence>
<dbReference type="Proteomes" id="UP000682645">
    <property type="component" value="Segment"/>
</dbReference>
<organism evidence="2 3">
    <name type="scientific">Homarus gammarus nudivirus</name>
    <dbReference type="NCBI Taxonomy" id="2509616"/>
    <lineage>
        <taxon>Viruses</taxon>
        <taxon>Viruses incertae sedis</taxon>
        <taxon>Naldaviricetes</taxon>
        <taxon>Lefavirales</taxon>
        <taxon>Nudiviridae</taxon>
        <taxon>Gammanudivirus</taxon>
        <taxon>Gammanudivirus hogammari</taxon>
    </lineage>
</organism>
<protein>
    <submittedName>
        <fullName evidence="2">ODV-E66</fullName>
    </submittedName>
</protein>
<accession>A0A411HB43</accession>